<gene>
    <name evidence="3" type="ORF">AXF42_Ash002067</name>
</gene>
<dbReference type="OrthoDB" id="1880088at2759"/>
<feature type="compositionally biased region" description="Low complexity" evidence="1">
    <location>
        <begin position="64"/>
        <end position="76"/>
    </location>
</feature>
<sequence>MEDHKEVNGRLSIPTFGEWDLKDGPPEYSINFSKIRENRLRNKSGVSIGNEQDLLVSISTNGEPLQDNQPLDQQQNGSAEKKKKVGKFFSCYGCMGA</sequence>
<dbReference type="Pfam" id="PF05627">
    <property type="entry name" value="AvrRpt-cleavage"/>
    <property type="match status" value="1"/>
</dbReference>
<organism evidence="3 4">
    <name type="scientific">Apostasia shenzhenica</name>
    <dbReference type="NCBI Taxonomy" id="1088818"/>
    <lineage>
        <taxon>Eukaryota</taxon>
        <taxon>Viridiplantae</taxon>
        <taxon>Streptophyta</taxon>
        <taxon>Embryophyta</taxon>
        <taxon>Tracheophyta</taxon>
        <taxon>Spermatophyta</taxon>
        <taxon>Magnoliopsida</taxon>
        <taxon>Liliopsida</taxon>
        <taxon>Asparagales</taxon>
        <taxon>Orchidaceae</taxon>
        <taxon>Apostasioideae</taxon>
        <taxon>Apostasia</taxon>
    </lineage>
</organism>
<dbReference type="PANTHER" id="PTHR33882">
    <property type="entry name" value="PATHOGENIC TYPE III EFFECTOR AVIRULENCE FACTOR AVR AVRRPT-CLEAVAGE: CLEAVAGE SITE PROTEIN"/>
    <property type="match status" value="1"/>
</dbReference>
<keyword evidence="4" id="KW-1185">Reference proteome</keyword>
<dbReference type="Proteomes" id="UP000236161">
    <property type="component" value="Unassembled WGS sequence"/>
</dbReference>
<dbReference type="EMBL" id="KZ451969">
    <property type="protein sequence ID" value="PKA56764.1"/>
    <property type="molecule type" value="Genomic_DNA"/>
</dbReference>
<name>A0A2I0AMK3_9ASPA</name>
<protein>
    <recommendedName>
        <fullName evidence="2">RIN4 pathogenic type III effector avirulence factor Avr cleavage site domain-containing protein</fullName>
    </recommendedName>
</protein>
<accession>A0A2I0AMK3</accession>
<dbReference type="AlphaFoldDB" id="A0A2I0AMK3"/>
<proteinExistence type="predicted"/>
<evidence type="ECO:0000256" key="1">
    <source>
        <dbReference type="SAM" id="MobiDB-lite"/>
    </source>
</evidence>
<feature type="domain" description="RIN4 pathogenic type III effector avirulence factor Avr cleavage site" evidence="2">
    <location>
        <begin position="9"/>
        <end position="39"/>
    </location>
</feature>
<feature type="region of interest" description="Disordered" evidence="1">
    <location>
        <begin position="61"/>
        <end position="80"/>
    </location>
</feature>
<evidence type="ECO:0000313" key="4">
    <source>
        <dbReference type="Proteomes" id="UP000236161"/>
    </source>
</evidence>
<dbReference type="InterPro" id="IPR008700">
    <property type="entry name" value="TypeIII_avirulence_cleave"/>
</dbReference>
<dbReference type="PANTHER" id="PTHR33882:SF2">
    <property type="entry name" value="EXPRESSED PROTEIN"/>
    <property type="match status" value="1"/>
</dbReference>
<evidence type="ECO:0000313" key="3">
    <source>
        <dbReference type="EMBL" id="PKA56764.1"/>
    </source>
</evidence>
<dbReference type="STRING" id="1088818.A0A2I0AMK3"/>
<reference evidence="3 4" key="1">
    <citation type="journal article" date="2017" name="Nature">
        <title>The Apostasia genome and the evolution of orchids.</title>
        <authorList>
            <person name="Zhang G.Q."/>
            <person name="Liu K.W."/>
            <person name="Li Z."/>
            <person name="Lohaus R."/>
            <person name="Hsiao Y.Y."/>
            <person name="Niu S.C."/>
            <person name="Wang J.Y."/>
            <person name="Lin Y.C."/>
            <person name="Xu Q."/>
            <person name="Chen L.J."/>
            <person name="Yoshida K."/>
            <person name="Fujiwara S."/>
            <person name="Wang Z.W."/>
            <person name="Zhang Y.Q."/>
            <person name="Mitsuda N."/>
            <person name="Wang M."/>
            <person name="Liu G.H."/>
            <person name="Pecoraro L."/>
            <person name="Huang H.X."/>
            <person name="Xiao X.J."/>
            <person name="Lin M."/>
            <person name="Wu X.Y."/>
            <person name="Wu W.L."/>
            <person name="Chen Y.Y."/>
            <person name="Chang S.B."/>
            <person name="Sakamoto S."/>
            <person name="Ohme-Takagi M."/>
            <person name="Yagi M."/>
            <person name="Zeng S.J."/>
            <person name="Shen C.Y."/>
            <person name="Yeh C.M."/>
            <person name="Luo Y.B."/>
            <person name="Tsai W.C."/>
            <person name="Van de Peer Y."/>
            <person name="Liu Z.J."/>
        </authorList>
    </citation>
    <scope>NUCLEOTIDE SEQUENCE [LARGE SCALE GENOMIC DNA]</scope>
    <source>
        <strain evidence="4">cv. Shenzhen</strain>
        <tissue evidence="3">Stem</tissue>
    </source>
</reference>
<evidence type="ECO:0000259" key="2">
    <source>
        <dbReference type="Pfam" id="PF05627"/>
    </source>
</evidence>